<dbReference type="Gene3D" id="3.10.490.20">
    <property type="match status" value="1"/>
</dbReference>
<dbReference type="GO" id="GO:0030286">
    <property type="term" value="C:dynein complex"/>
    <property type="evidence" value="ECO:0007669"/>
    <property type="project" value="InterPro"/>
</dbReference>
<dbReference type="EMBL" id="CAJHJT010000001">
    <property type="protein sequence ID" value="CAD6994120.1"/>
    <property type="molecule type" value="Genomic_DNA"/>
</dbReference>
<protein>
    <submittedName>
        <fullName evidence="2">(Mediterranean fruit fly) hypothetical protein</fullName>
    </submittedName>
</protein>
<evidence type="ECO:0000313" key="2">
    <source>
        <dbReference type="EMBL" id="CAD6994120.1"/>
    </source>
</evidence>
<accession>A0A811U6Q9</accession>
<dbReference type="Gene3D" id="1.20.1270.280">
    <property type="match status" value="1"/>
</dbReference>
<dbReference type="InterPro" id="IPR041228">
    <property type="entry name" value="Dynein_C"/>
</dbReference>
<reference evidence="2" key="1">
    <citation type="submission" date="2020-11" db="EMBL/GenBank/DDBJ databases">
        <authorList>
            <person name="Whitehead M."/>
        </authorList>
    </citation>
    <scope>NUCLEOTIDE SEQUENCE</scope>
    <source>
        <strain evidence="2">EGII</strain>
    </source>
</reference>
<keyword evidence="3" id="KW-1185">Reference proteome</keyword>
<dbReference type="FunFam" id="3.10.490.20:FF:000006">
    <property type="entry name" value="Dynein axonemal heavy chain 10"/>
    <property type="match status" value="1"/>
</dbReference>
<sequence length="287" mass="32458">MHAGDATGGISRDDFIDNVASGILQKLPVAFEVWRVRKQVQMNLTPTGVVLLQELERFNLLVIRMKKTLELLRKAIAGEIGMDNVLDNIANSLFNGLLPNDWRKLAPATCKQLGSWMEHLQNRSTQFKYWAMSGEPLVIWLSGLHIPQSYLTALVQMACRKNGWPLDRSTLYTCVTSYLDPDDVEERPPTGCYIQGLFLEGARWDMDIMQLARSHPKILVEDLPILSVVPIEVHRLKLQNTFRAPVYTTSLRRNAMGVGLVFEADLATTEDISHWVLQGVCLTLNRD</sequence>
<feature type="domain" description="Dynein heavy chain C-terminal" evidence="1">
    <location>
        <begin position="6"/>
        <end position="284"/>
    </location>
</feature>
<dbReference type="GO" id="GO:0007018">
    <property type="term" value="P:microtubule-based movement"/>
    <property type="evidence" value="ECO:0007669"/>
    <property type="project" value="InterPro"/>
</dbReference>
<dbReference type="GO" id="GO:0045505">
    <property type="term" value="F:dynein intermediate chain binding"/>
    <property type="evidence" value="ECO:0007669"/>
    <property type="project" value="InterPro"/>
</dbReference>
<dbReference type="InterPro" id="IPR043160">
    <property type="entry name" value="Dynein_C_barrel"/>
</dbReference>
<dbReference type="Pfam" id="PF18199">
    <property type="entry name" value="Dynein_C"/>
    <property type="match status" value="1"/>
</dbReference>
<dbReference type="GO" id="GO:0051959">
    <property type="term" value="F:dynein light intermediate chain binding"/>
    <property type="evidence" value="ECO:0007669"/>
    <property type="project" value="InterPro"/>
</dbReference>
<name>A0A811U6Q9_CERCA</name>
<organism evidence="2 3">
    <name type="scientific">Ceratitis capitata</name>
    <name type="common">Mediterranean fruit fly</name>
    <name type="synonym">Tephritis capitata</name>
    <dbReference type="NCBI Taxonomy" id="7213"/>
    <lineage>
        <taxon>Eukaryota</taxon>
        <taxon>Metazoa</taxon>
        <taxon>Ecdysozoa</taxon>
        <taxon>Arthropoda</taxon>
        <taxon>Hexapoda</taxon>
        <taxon>Insecta</taxon>
        <taxon>Pterygota</taxon>
        <taxon>Neoptera</taxon>
        <taxon>Endopterygota</taxon>
        <taxon>Diptera</taxon>
        <taxon>Brachycera</taxon>
        <taxon>Muscomorpha</taxon>
        <taxon>Tephritoidea</taxon>
        <taxon>Tephritidae</taxon>
        <taxon>Ceratitis</taxon>
        <taxon>Ceratitis</taxon>
    </lineage>
</organism>
<dbReference type="OrthoDB" id="64868at2759"/>
<comment type="caution">
    <text evidence="2">The sequence shown here is derived from an EMBL/GenBank/DDBJ whole genome shotgun (WGS) entry which is preliminary data.</text>
</comment>
<dbReference type="FunFam" id="1.20.1270.280:FF:000005">
    <property type="entry name" value="Dynein axonemal heavy chain 10"/>
    <property type="match status" value="1"/>
</dbReference>
<dbReference type="Proteomes" id="UP000606786">
    <property type="component" value="Unassembled WGS sequence"/>
</dbReference>
<gene>
    <name evidence="2" type="ORF">CCAP1982_LOCUS2886</name>
</gene>
<dbReference type="InterPro" id="IPR026983">
    <property type="entry name" value="DHC"/>
</dbReference>
<dbReference type="PANTHER" id="PTHR22878:SF63">
    <property type="entry name" value="DYNEIN AXONEMAL HEAVY CHAIN 10"/>
    <property type="match status" value="1"/>
</dbReference>
<evidence type="ECO:0000259" key="1">
    <source>
        <dbReference type="Pfam" id="PF18199"/>
    </source>
</evidence>
<proteinExistence type="predicted"/>
<evidence type="ECO:0000313" key="3">
    <source>
        <dbReference type="Proteomes" id="UP000606786"/>
    </source>
</evidence>
<dbReference type="PANTHER" id="PTHR22878">
    <property type="entry name" value="DYNEIN HEAVY CHAIN 6, AXONEMAL-LIKE-RELATED"/>
    <property type="match status" value="1"/>
</dbReference>
<dbReference type="AlphaFoldDB" id="A0A811U6Q9"/>